<feature type="domain" description="Peptidoglycan binding-like" evidence="1">
    <location>
        <begin position="471"/>
        <end position="528"/>
    </location>
</feature>
<dbReference type="Gene3D" id="2.130.10.10">
    <property type="entry name" value="YVTN repeat-like/Quinoprotein amine dehydrogenase"/>
    <property type="match status" value="1"/>
</dbReference>
<dbReference type="Gene3D" id="1.10.101.10">
    <property type="entry name" value="PGBD-like superfamily/PGBD"/>
    <property type="match status" value="1"/>
</dbReference>
<dbReference type="SUPFAM" id="SSF63825">
    <property type="entry name" value="YWTD domain"/>
    <property type="match status" value="1"/>
</dbReference>
<comment type="caution">
    <text evidence="2">The sequence shown here is derived from an EMBL/GenBank/DDBJ whole genome shotgun (WGS) entry which is preliminary data.</text>
</comment>
<dbReference type="InterPro" id="IPR036365">
    <property type="entry name" value="PGBD-like_sf"/>
</dbReference>
<dbReference type="AlphaFoldDB" id="A0A1F6DE18"/>
<dbReference type="Proteomes" id="UP000178794">
    <property type="component" value="Unassembled WGS sequence"/>
</dbReference>
<dbReference type="InterPro" id="IPR013783">
    <property type="entry name" value="Ig-like_fold"/>
</dbReference>
<evidence type="ECO:0000259" key="1">
    <source>
        <dbReference type="Pfam" id="PF01471"/>
    </source>
</evidence>
<protein>
    <recommendedName>
        <fullName evidence="1">Peptidoglycan binding-like domain-containing protein</fullName>
    </recommendedName>
</protein>
<dbReference type="EMBL" id="MFLF01000014">
    <property type="protein sequence ID" value="OGG59560.1"/>
    <property type="molecule type" value="Genomic_DNA"/>
</dbReference>
<dbReference type="InterPro" id="IPR036366">
    <property type="entry name" value="PGBDSf"/>
</dbReference>
<dbReference type="Pfam" id="PF01471">
    <property type="entry name" value="PG_binding_1"/>
    <property type="match status" value="1"/>
</dbReference>
<dbReference type="InterPro" id="IPR019405">
    <property type="entry name" value="Lactonase_7-beta_prop"/>
</dbReference>
<reference evidence="2 3" key="1">
    <citation type="journal article" date="2016" name="Nat. Commun.">
        <title>Thousands of microbial genomes shed light on interconnected biogeochemical processes in an aquifer system.</title>
        <authorList>
            <person name="Anantharaman K."/>
            <person name="Brown C.T."/>
            <person name="Hug L.A."/>
            <person name="Sharon I."/>
            <person name="Castelle C.J."/>
            <person name="Probst A.J."/>
            <person name="Thomas B.C."/>
            <person name="Singh A."/>
            <person name="Wilkins M.J."/>
            <person name="Karaoz U."/>
            <person name="Brodie E.L."/>
            <person name="Williams K.H."/>
            <person name="Hubbard S.S."/>
            <person name="Banfield J.F."/>
        </authorList>
    </citation>
    <scope>NUCLEOTIDE SEQUENCE [LARGE SCALE GENOMIC DNA]</scope>
</reference>
<gene>
    <name evidence="2" type="ORF">A3C89_01210</name>
</gene>
<evidence type="ECO:0000313" key="3">
    <source>
        <dbReference type="Proteomes" id="UP000178794"/>
    </source>
</evidence>
<dbReference type="InterPro" id="IPR015943">
    <property type="entry name" value="WD40/YVTN_repeat-like_dom_sf"/>
</dbReference>
<dbReference type="InterPro" id="IPR002477">
    <property type="entry name" value="Peptidoglycan-bd-like"/>
</dbReference>
<proteinExistence type="predicted"/>
<name>A0A1F6DE18_9BACT</name>
<sequence>MFFEAQKNVVQNVGIGLFLLQIILLALLPQKGFAAAYDFAEVSYVGAALSVAAEDAVPFGMLFDNTGTKLYVLGTTGDDISEYALTTPFDISTGSFTQVALSVAAQEATPVAMVYNNDGTKLYVLGASGDFVVEYALSTPYDISTGTYTKIALLFLAQETNPRSMLYNNNGTKLYLLGTSGDDINEYALATPYDISTGTFTQVALSVATEDTAPASMIYNDDGTKLYVAGAGTDAIYEYTLATPYDISTGTGVQLILFVASEETTPTEIMFSNDGTKLYMLGTSAADIKEYTLVALDTESPSVAMTTPVDGAVISGEVELTASASDDVQVVSRQFYVNGEQAGNVSVRGSFRTLWDTTTVTDGVKTLVAVAQDSSGNTATSTAITITVQNNAVEVTPAPSSPKSSVVGGYDPVARAAYLAKLGDTIALRSLLEQRLASLMSQLAALQPAKKSVAGVSVTVFAREFGMQDEGDDVRALQQYLVQNGYAIPAGATGYFGGQTRDALIALQHAHNIEPATGHFGPKTRSFLNSVSTR</sequence>
<dbReference type="SUPFAM" id="SSF47090">
    <property type="entry name" value="PGBD-like"/>
    <property type="match status" value="1"/>
</dbReference>
<accession>A0A1F6DE18</accession>
<dbReference type="Pfam" id="PF17957">
    <property type="entry name" value="Big_7"/>
    <property type="match status" value="1"/>
</dbReference>
<evidence type="ECO:0000313" key="2">
    <source>
        <dbReference type="EMBL" id="OGG59560.1"/>
    </source>
</evidence>
<organism evidence="2 3">
    <name type="scientific">Candidatus Kaiserbacteria bacterium RIFCSPHIGHO2_02_FULL_50_50</name>
    <dbReference type="NCBI Taxonomy" id="1798492"/>
    <lineage>
        <taxon>Bacteria</taxon>
        <taxon>Candidatus Kaiseribacteriota</taxon>
    </lineage>
</organism>
<dbReference type="Pfam" id="PF10282">
    <property type="entry name" value="Lactonase"/>
    <property type="match status" value="1"/>
</dbReference>
<dbReference type="Gene3D" id="2.60.40.10">
    <property type="entry name" value="Immunoglobulins"/>
    <property type="match status" value="1"/>
</dbReference>